<feature type="region of interest" description="Disordered" evidence="1">
    <location>
        <begin position="339"/>
        <end position="358"/>
    </location>
</feature>
<reference evidence="2" key="1">
    <citation type="submission" date="2021-01" db="EMBL/GenBank/DDBJ databases">
        <authorList>
            <person name="Corre E."/>
            <person name="Pelletier E."/>
            <person name="Niang G."/>
            <person name="Scheremetjew M."/>
            <person name="Finn R."/>
            <person name="Kale V."/>
            <person name="Holt S."/>
            <person name="Cochrane G."/>
            <person name="Meng A."/>
            <person name="Brown T."/>
            <person name="Cohen L."/>
        </authorList>
    </citation>
    <scope>NUCLEOTIDE SEQUENCE</scope>
    <source>
        <strain evidence="2">LB1974</strain>
    </source>
</reference>
<dbReference type="AlphaFoldDB" id="A0A7S4LQN5"/>
<organism evidence="2">
    <name type="scientific">Oxyrrhis marina</name>
    <name type="common">Dinoflagellate</name>
    <dbReference type="NCBI Taxonomy" id="2969"/>
    <lineage>
        <taxon>Eukaryota</taxon>
        <taxon>Sar</taxon>
        <taxon>Alveolata</taxon>
        <taxon>Dinophyceae</taxon>
        <taxon>Oxyrrhinales</taxon>
        <taxon>Oxyrrhinaceae</taxon>
        <taxon>Oxyrrhis</taxon>
    </lineage>
</organism>
<feature type="region of interest" description="Disordered" evidence="1">
    <location>
        <begin position="471"/>
        <end position="509"/>
    </location>
</feature>
<name>A0A7S4LQN5_OXYMA</name>
<proteinExistence type="predicted"/>
<gene>
    <name evidence="2" type="ORF">OMAR00294_LOCUS2754</name>
</gene>
<evidence type="ECO:0000313" key="2">
    <source>
        <dbReference type="EMBL" id="CAE0843804.1"/>
    </source>
</evidence>
<evidence type="ECO:0000256" key="1">
    <source>
        <dbReference type="SAM" id="MobiDB-lite"/>
    </source>
</evidence>
<sequence>MAGAVEVPAVKLPYEMGHVRQVLDSARDTKYVGGHAGAVTTPREDARKFRCPDQLAETCECIVEMYELLWRWGNLDRKNRNFYRRFGFVIPDSIVMVKGKPYAWYFMSKKDGALLRKKSESLEISVIEKAFTDMAESAKNKGNTSGIVAVWIPMTSQFPEDRCPMRYAEYMSLTDVRNFLKSGLNATRSGLLQAFVAPHGISNLLIRTVQFHDKVSLALRTNRYLLSQTSIPIFKRAATFDGWQGLSGVMYKYVNKRAGDDIEERIIGAANSLFARIQQERVRQMHFLAPNQYIALHFKVDADHVPHFIFASIIPEEEVILQTKEKLIMEDEVVTGPIPHADLIPGGTDRRISTENGYEPPMTLRRRMLEEQEQAELGEVDENGTTMEPLKLVTAHYHEGEDARPPPPRAMPRSARQTSQERAKEFRPKMTTAMPTLPTAPYAAVRGPVDPASTGRVHGGTSGYEVYMENMKQPLILRRPGDSTQGSHDPDGQPQESTGELPPEVHVEG</sequence>
<accession>A0A7S4LQN5</accession>
<feature type="region of interest" description="Disordered" evidence="1">
    <location>
        <begin position="398"/>
        <end position="425"/>
    </location>
</feature>
<protein>
    <submittedName>
        <fullName evidence="2">Uncharacterized protein</fullName>
    </submittedName>
</protein>
<dbReference type="EMBL" id="HBJB01003385">
    <property type="protein sequence ID" value="CAE0843804.1"/>
    <property type="molecule type" value="Transcribed_RNA"/>
</dbReference>